<evidence type="ECO:0000256" key="6">
    <source>
        <dbReference type="SAM" id="Phobius"/>
    </source>
</evidence>
<dbReference type="RefSeq" id="WP_015933748.1">
    <property type="nucleotide sequence ID" value="NC_011894.1"/>
</dbReference>
<dbReference type="eggNOG" id="COG1280">
    <property type="taxonomic scope" value="Bacteria"/>
</dbReference>
<feature type="transmembrane region" description="Helical" evidence="6">
    <location>
        <begin position="145"/>
        <end position="171"/>
    </location>
</feature>
<evidence type="ECO:0000256" key="1">
    <source>
        <dbReference type="ARBA" id="ARBA00004651"/>
    </source>
</evidence>
<keyword evidence="8" id="KW-1185">Reference proteome</keyword>
<evidence type="ECO:0000313" key="8">
    <source>
        <dbReference type="Proteomes" id="UP000008207"/>
    </source>
</evidence>
<evidence type="ECO:0000256" key="4">
    <source>
        <dbReference type="ARBA" id="ARBA00022989"/>
    </source>
</evidence>
<keyword evidence="4 6" id="KW-1133">Transmembrane helix</keyword>
<dbReference type="PANTHER" id="PTHR30086:SF20">
    <property type="entry name" value="ARGININE EXPORTER PROTEIN ARGO-RELATED"/>
    <property type="match status" value="1"/>
</dbReference>
<keyword evidence="2" id="KW-1003">Cell membrane</keyword>
<dbReference type="Proteomes" id="UP000008207">
    <property type="component" value="Chromosome"/>
</dbReference>
<keyword evidence="5 6" id="KW-0472">Membrane</keyword>
<sequence>MMPLDLYLAFVGASVILVLIPGPNVALIVANSVAHGTRHGLATVAGTSAAMVVQLGLTVLGATTLLTLLSGWFSVLRWVGAAYLVWLGIRAWRAAPADLAGTRPAARDARAVAAGGFLVSLTNPKTLLFYGAFLPQFLDPRGEPLPQLLLLAGTFLAVAVTLDGAWALLAGRLQGLLGAGGRWRNRITGGVLIGAGLGLALARRPAA</sequence>
<feature type="transmembrane region" description="Helical" evidence="6">
    <location>
        <begin position="183"/>
        <end position="202"/>
    </location>
</feature>
<comment type="subcellular location">
    <subcellularLocation>
        <location evidence="1">Cell membrane</location>
        <topology evidence="1">Multi-pass membrane protein</topology>
    </subcellularLocation>
</comment>
<dbReference type="HOGENOM" id="CLU_079569_2_3_5"/>
<dbReference type="OrthoDB" id="9804822at2"/>
<evidence type="ECO:0000256" key="2">
    <source>
        <dbReference type="ARBA" id="ARBA00022475"/>
    </source>
</evidence>
<organism evidence="7 8">
    <name type="scientific">Methylobacterium nodulans (strain LMG 21967 / CNCM I-2342 / ORS 2060)</name>
    <dbReference type="NCBI Taxonomy" id="460265"/>
    <lineage>
        <taxon>Bacteria</taxon>
        <taxon>Pseudomonadati</taxon>
        <taxon>Pseudomonadota</taxon>
        <taxon>Alphaproteobacteria</taxon>
        <taxon>Hyphomicrobiales</taxon>
        <taxon>Methylobacteriaceae</taxon>
        <taxon>Methylobacterium</taxon>
    </lineage>
</organism>
<accession>B8IN74</accession>
<dbReference type="GO" id="GO:0005886">
    <property type="term" value="C:plasma membrane"/>
    <property type="evidence" value="ECO:0007669"/>
    <property type="project" value="UniProtKB-SubCell"/>
</dbReference>
<dbReference type="KEGG" id="mno:Mnod_7453"/>
<feature type="transmembrane region" description="Helical" evidence="6">
    <location>
        <begin position="75"/>
        <end position="92"/>
    </location>
</feature>
<dbReference type="Pfam" id="PF01810">
    <property type="entry name" value="LysE"/>
    <property type="match status" value="1"/>
</dbReference>
<dbReference type="PANTHER" id="PTHR30086">
    <property type="entry name" value="ARGININE EXPORTER PROTEIN ARGO"/>
    <property type="match status" value="1"/>
</dbReference>
<evidence type="ECO:0000256" key="5">
    <source>
        <dbReference type="ARBA" id="ARBA00023136"/>
    </source>
</evidence>
<protein>
    <submittedName>
        <fullName evidence="7">Lysine exporter protein (LYSE/YGGA)</fullName>
    </submittedName>
</protein>
<dbReference type="AlphaFoldDB" id="B8IN74"/>
<feature type="transmembrane region" description="Helical" evidence="6">
    <location>
        <begin position="112"/>
        <end position="133"/>
    </location>
</feature>
<proteinExistence type="predicted"/>
<evidence type="ECO:0000313" key="7">
    <source>
        <dbReference type="EMBL" id="ACL62190.1"/>
    </source>
</evidence>
<dbReference type="PIRSF" id="PIRSF006324">
    <property type="entry name" value="LeuE"/>
    <property type="match status" value="1"/>
</dbReference>
<dbReference type="EMBL" id="CP001349">
    <property type="protein sequence ID" value="ACL62190.1"/>
    <property type="molecule type" value="Genomic_DNA"/>
</dbReference>
<dbReference type="STRING" id="460265.Mnod_7453"/>
<dbReference type="GO" id="GO:0015171">
    <property type="term" value="F:amino acid transmembrane transporter activity"/>
    <property type="evidence" value="ECO:0007669"/>
    <property type="project" value="TreeGrafter"/>
</dbReference>
<dbReference type="InterPro" id="IPR001123">
    <property type="entry name" value="LeuE-type"/>
</dbReference>
<feature type="transmembrane region" description="Helical" evidence="6">
    <location>
        <begin position="41"/>
        <end position="69"/>
    </location>
</feature>
<reference evidence="7 8" key="1">
    <citation type="submission" date="2009-01" db="EMBL/GenBank/DDBJ databases">
        <title>Complete sequence of chromosome of Methylobacterium nodulans ORS 2060.</title>
        <authorList>
            <consortium name="US DOE Joint Genome Institute"/>
            <person name="Lucas S."/>
            <person name="Copeland A."/>
            <person name="Lapidus A."/>
            <person name="Glavina del Rio T."/>
            <person name="Dalin E."/>
            <person name="Tice H."/>
            <person name="Bruce D."/>
            <person name="Goodwin L."/>
            <person name="Pitluck S."/>
            <person name="Sims D."/>
            <person name="Brettin T."/>
            <person name="Detter J.C."/>
            <person name="Han C."/>
            <person name="Larimer F."/>
            <person name="Land M."/>
            <person name="Hauser L."/>
            <person name="Kyrpides N."/>
            <person name="Ivanova N."/>
            <person name="Marx C.J."/>
            <person name="Richardson P."/>
        </authorList>
    </citation>
    <scope>NUCLEOTIDE SEQUENCE [LARGE SCALE GENOMIC DNA]</scope>
    <source>
        <strain evidence="8">LMG 21967 / CNCM I-2342 / ORS 2060</strain>
    </source>
</reference>
<name>B8IN74_METNO</name>
<evidence type="ECO:0000256" key="3">
    <source>
        <dbReference type="ARBA" id="ARBA00022692"/>
    </source>
</evidence>
<feature type="transmembrane region" description="Helical" evidence="6">
    <location>
        <begin position="6"/>
        <end position="29"/>
    </location>
</feature>
<gene>
    <name evidence="7" type="ordered locus">Mnod_7453</name>
</gene>
<keyword evidence="3 6" id="KW-0812">Transmembrane</keyword>